<dbReference type="EMBL" id="CP041165">
    <property type="protein sequence ID" value="QOP41192.1"/>
    <property type="molecule type" value="Genomic_DNA"/>
</dbReference>
<name>A0A7M1AXU0_9BACT</name>
<dbReference type="GO" id="GO:0051920">
    <property type="term" value="F:peroxiredoxin activity"/>
    <property type="evidence" value="ECO:0007669"/>
    <property type="project" value="InterPro"/>
</dbReference>
<dbReference type="AlphaFoldDB" id="A0A7M1AXU0"/>
<dbReference type="Gene3D" id="1.20.1290.10">
    <property type="entry name" value="AhpD-like"/>
    <property type="match status" value="1"/>
</dbReference>
<proteinExistence type="predicted"/>
<dbReference type="Pfam" id="PF02627">
    <property type="entry name" value="CMD"/>
    <property type="match status" value="1"/>
</dbReference>
<reference evidence="2 3" key="1">
    <citation type="submission" date="2019-06" db="EMBL/GenBank/DDBJ databases">
        <title>Sulfurimonas gotlandica sp. nov., a chemoautotrophic and psychrotolerant epsilonproteobacterium isolated from a pelagic redoxcline, and an emended description of the genus Sulfurimonas.</title>
        <authorList>
            <person name="Wang S."/>
            <person name="Jiang L."/>
            <person name="Shao Z."/>
        </authorList>
    </citation>
    <scope>NUCLEOTIDE SEQUENCE [LARGE SCALE GENOMIC DNA]</scope>
    <source>
        <strain evidence="2 3">B2</strain>
    </source>
</reference>
<evidence type="ECO:0000259" key="1">
    <source>
        <dbReference type="Pfam" id="PF02627"/>
    </source>
</evidence>
<dbReference type="RefSeq" id="WP_193114611.1">
    <property type="nucleotide sequence ID" value="NZ_CP041165.1"/>
</dbReference>
<keyword evidence="3" id="KW-1185">Reference proteome</keyword>
<organism evidence="2 3">
    <name type="scientific">Sulfurimonas marina</name>
    <dbReference type="NCBI Taxonomy" id="2590551"/>
    <lineage>
        <taxon>Bacteria</taxon>
        <taxon>Pseudomonadati</taxon>
        <taxon>Campylobacterota</taxon>
        <taxon>Epsilonproteobacteria</taxon>
        <taxon>Campylobacterales</taxon>
        <taxon>Sulfurimonadaceae</taxon>
        <taxon>Sulfurimonas</taxon>
    </lineage>
</organism>
<evidence type="ECO:0000313" key="3">
    <source>
        <dbReference type="Proteomes" id="UP000593910"/>
    </source>
</evidence>
<protein>
    <submittedName>
        <fullName evidence="2">Carboxymuconolactone decarboxylase family protein</fullName>
    </submittedName>
</protein>
<dbReference type="PANTHER" id="PTHR35446">
    <property type="entry name" value="SI:CH211-175M2.5"/>
    <property type="match status" value="1"/>
</dbReference>
<dbReference type="InterPro" id="IPR004675">
    <property type="entry name" value="AhpD_core"/>
</dbReference>
<dbReference type="Proteomes" id="UP000593910">
    <property type="component" value="Chromosome"/>
</dbReference>
<gene>
    <name evidence="2" type="ORF">FJR03_05325</name>
</gene>
<dbReference type="InterPro" id="IPR029032">
    <property type="entry name" value="AhpD-like"/>
</dbReference>
<sequence>MSYIDLPEFEDMSPKIQDKARPILEKTGSLGEIFKLLAIDEKIYFATDAMVQGYLLDETYLSYDVKEAIALLISQENSCKMCVGVHKNIAKMLGVSEEKIEAVLNGIDTMPVDQKEKDLLHFCVRASKKDNYKMQQEDLEKLFQLGWSKNEVIEAVAIVGYFNYINTLSNVFGLGE</sequence>
<evidence type="ECO:0000313" key="2">
    <source>
        <dbReference type="EMBL" id="QOP41192.1"/>
    </source>
</evidence>
<dbReference type="InterPro" id="IPR003779">
    <property type="entry name" value="CMD-like"/>
</dbReference>
<dbReference type="SUPFAM" id="SSF69118">
    <property type="entry name" value="AhpD-like"/>
    <property type="match status" value="1"/>
</dbReference>
<dbReference type="NCBIfam" id="TIGR00778">
    <property type="entry name" value="ahpD_dom"/>
    <property type="match status" value="1"/>
</dbReference>
<feature type="domain" description="Carboxymuconolactone decarboxylase-like" evidence="1">
    <location>
        <begin position="58"/>
        <end position="110"/>
    </location>
</feature>
<dbReference type="KEGG" id="smax:FJR03_05325"/>
<accession>A0A7M1AXU0</accession>
<dbReference type="PANTHER" id="PTHR35446:SF2">
    <property type="entry name" value="CARBOXYMUCONOLACTONE DECARBOXYLASE-LIKE DOMAIN-CONTAINING PROTEIN"/>
    <property type="match status" value="1"/>
</dbReference>